<accession>A0ABR8DYH9</accession>
<dbReference type="EMBL" id="JACJSI010000123">
    <property type="protein sequence ID" value="MBD2533937.1"/>
    <property type="molecule type" value="Genomic_DNA"/>
</dbReference>
<evidence type="ECO:0000313" key="3">
    <source>
        <dbReference type="Proteomes" id="UP000623440"/>
    </source>
</evidence>
<evidence type="ECO:0000256" key="1">
    <source>
        <dbReference type="SAM" id="Phobius"/>
    </source>
</evidence>
<feature type="transmembrane region" description="Helical" evidence="1">
    <location>
        <begin position="35"/>
        <end position="64"/>
    </location>
</feature>
<proteinExistence type="predicted"/>
<dbReference type="RefSeq" id="WP_190944469.1">
    <property type="nucleotide sequence ID" value="NZ_JACJSI010000123.1"/>
</dbReference>
<evidence type="ECO:0008006" key="4">
    <source>
        <dbReference type="Google" id="ProtNLM"/>
    </source>
</evidence>
<reference evidence="2 3" key="1">
    <citation type="journal article" date="2020" name="ISME J.">
        <title>Comparative genomics reveals insights into cyanobacterial evolution and habitat adaptation.</title>
        <authorList>
            <person name="Chen M.Y."/>
            <person name="Teng W.K."/>
            <person name="Zhao L."/>
            <person name="Hu C.X."/>
            <person name="Zhou Y.K."/>
            <person name="Han B.P."/>
            <person name="Song L.R."/>
            <person name="Shu W.S."/>
        </authorList>
    </citation>
    <scope>NUCLEOTIDE SEQUENCE [LARGE SCALE GENOMIC DNA]</scope>
    <source>
        <strain evidence="2 3">FACHB-838</strain>
    </source>
</reference>
<comment type="caution">
    <text evidence="2">The sequence shown here is derived from an EMBL/GenBank/DDBJ whole genome shotgun (WGS) entry which is preliminary data.</text>
</comment>
<keyword evidence="1" id="KW-0472">Membrane</keyword>
<evidence type="ECO:0000313" key="2">
    <source>
        <dbReference type="EMBL" id="MBD2533937.1"/>
    </source>
</evidence>
<protein>
    <recommendedName>
        <fullName evidence="4">Amino acid transporter</fullName>
    </recommendedName>
</protein>
<keyword evidence="1" id="KW-1133">Transmembrane helix</keyword>
<gene>
    <name evidence="2" type="ORF">H6G97_32090</name>
</gene>
<organism evidence="2 3">
    <name type="scientific">Nostoc flagelliforme FACHB-838</name>
    <dbReference type="NCBI Taxonomy" id="2692904"/>
    <lineage>
        <taxon>Bacteria</taxon>
        <taxon>Bacillati</taxon>
        <taxon>Cyanobacteriota</taxon>
        <taxon>Cyanophyceae</taxon>
        <taxon>Nostocales</taxon>
        <taxon>Nostocaceae</taxon>
        <taxon>Nostoc</taxon>
    </lineage>
</organism>
<keyword evidence="3" id="KW-1185">Reference proteome</keyword>
<dbReference type="Proteomes" id="UP000623440">
    <property type="component" value="Unassembled WGS sequence"/>
</dbReference>
<sequence length="75" mass="8189">MSSLVLLLMGFGTFFLAFNTKNEINRITAMISGTILLIWGLALAPLAFQLLIEIVSVLAAFSVCMRCLGCGYNRD</sequence>
<keyword evidence="1" id="KW-0812">Transmembrane</keyword>
<name>A0ABR8DYH9_9NOSO</name>